<comment type="caution">
    <text evidence="3">The sequence shown here is derived from an EMBL/GenBank/DDBJ whole genome shotgun (WGS) entry which is preliminary data.</text>
</comment>
<evidence type="ECO:0000256" key="1">
    <source>
        <dbReference type="SAM" id="SignalP"/>
    </source>
</evidence>
<name>A0ABP6QJX9_9ACTN</name>
<organism evidence="3 4">
    <name type="scientific">Actinocorallia longicatena</name>
    <dbReference type="NCBI Taxonomy" id="111803"/>
    <lineage>
        <taxon>Bacteria</taxon>
        <taxon>Bacillati</taxon>
        <taxon>Actinomycetota</taxon>
        <taxon>Actinomycetes</taxon>
        <taxon>Streptosporangiales</taxon>
        <taxon>Thermomonosporaceae</taxon>
        <taxon>Actinocorallia</taxon>
    </lineage>
</organism>
<keyword evidence="1" id="KW-0732">Signal</keyword>
<proteinExistence type="predicted"/>
<dbReference type="PROSITE" id="PS50231">
    <property type="entry name" value="RICIN_B_LECTIN"/>
    <property type="match status" value="1"/>
</dbReference>
<keyword evidence="4" id="KW-1185">Reference proteome</keyword>
<protein>
    <recommendedName>
        <fullName evidence="2">Ricin B lectin domain-containing protein</fullName>
    </recommendedName>
</protein>
<dbReference type="Gene3D" id="2.80.10.50">
    <property type="match status" value="2"/>
</dbReference>
<dbReference type="InterPro" id="IPR035992">
    <property type="entry name" value="Ricin_B-like_lectins"/>
</dbReference>
<reference evidence="4" key="1">
    <citation type="journal article" date="2019" name="Int. J. Syst. Evol. Microbiol.">
        <title>The Global Catalogue of Microorganisms (GCM) 10K type strain sequencing project: providing services to taxonomists for standard genome sequencing and annotation.</title>
        <authorList>
            <consortium name="The Broad Institute Genomics Platform"/>
            <consortium name="The Broad Institute Genome Sequencing Center for Infectious Disease"/>
            <person name="Wu L."/>
            <person name="Ma J."/>
        </authorList>
    </citation>
    <scope>NUCLEOTIDE SEQUENCE [LARGE SCALE GENOMIC DNA]</scope>
    <source>
        <strain evidence="4">JCM 9377</strain>
    </source>
</reference>
<gene>
    <name evidence="3" type="ORF">GCM10010468_57540</name>
</gene>
<evidence type="ECO:0000259" key="2">
    <source>
        <dbReference type="Pfam" id="PF14200"/>
    </source>
</evidence>
<dbReference type="SUPFAM" id="SSF50370">
    <property type="entry name" value="Ricin B-like lectins"/>
    <property type="match status" value="1"/>
</dbReference>
<feature type="signal peptide" evidence="1">
    <location>
        <begin position="1"/>
        <end position="22"/>
    </location>
</feature>
<dbReference type="EMBL" id="BAAAUV010000018">
    <property type="protein sequence ID" value="GAA3228285.1"/>
    <property type="molecule type" value="Genomic_DNA"/>
</dbReference>
<dbReference type="CDD" id="cd00161">
    <property type="entry name" value="beta-trefoil_Ricin-like"/>
    <property type="match status" value="1"/>
</dbReference>
<feature type="domain" description="Ricin B lectin" evidence="2">
    <location>
        <begin position="31"/>
        <end position="92"/>
    </location>
</feature>
<sequence>MRRSLSTLMAAVAIGAVVPAVAATPAHAGPGPFYWLINVDSGKAVMPYNESKATGAAMVQRTSGNLGAQHWKIEGSGTHRVLYNRNSHLCLLAPIGGDSVLRQQYCNDTTGDLTGRRPIWRSSNHDAMWAGLPVTWRSDFSDQCMDALEAGTADDTLIIQYPCHGGPNQQFRLVYVPGT</sequence>
<evidence type="ECO:0000313" key="4">
    <source>
        <dbReference type="Proteomes" id="UP001501237"/>
    </source>
</evidence>
<accession>A0ABP6QJX9</accession>
<dbReference type="Proteomes" id="UP001501237">
    <property type="component" value="Unassembled WGS sequence"/>
</dbReference>
<dbReference type="RefSeq" id="WP_344834432.1">
    <property type="nucleotide sequence ID" value="NZ_BAAAUV010000018.1"/>
</dbReference>
<evidence type="ECO:0000313" key="3">
    <source>
        <dbReference type="EMBL" id="GAA3228285.1"/>
    </source>
</evidence>
<dbReference type="Pfam" id="PF14200">
    <property type="entry name" value="RicinB_lectin_2"/>
    <property type="match status" value="1"/>
</dbReference>
<feature type="chain" id="PRO_5046492486" description="Ricin B lectin domain-containing protein" evidence="1">
    <location>
        <begin position="23"/>
        <end position="179"/>
    </location>
</feature>
<dbReference type="InterPro" id="IPR000772">
    <property type="entry name" value="Ricin_B_lectin"/>
</dbReference>